<organism evidence="1 2">
    <name type="scientific">Bauhinia variegata</name>
    <name type="common">Purple orchid tree</name>
    <name type="synonym">Phanera variegata</name>
    <dbReference type="NCBI Taxonomy" id="167791"/>
    <lineage>
        <taxon>Eukaryota</taxon>
        <taxon>Viridiplantae</taxon>
        <taxon>Streptophyta</taxon>
        <taxon>Embryophyta</taxon>
        <taxon>Tracheophyta</taxon>
        <taxon>Spermatophyta</taxon>
        <taxon>Magnoliopsida</taxon>
        <taxon>eudicotyledons</taxon>
        <taxon>Gunneridae</taxon>
        <taxon>Pentapetalae</taxon>
        <taxon>rosids</taxon>
        <taxon>fabids</taxon>
        <taxon>Fabales</taxon>
        <taxon>Fabaceae</taxon>
        <taxon>Cercidoideae</taxon>
        <taxon>Cercideae</taxon>
        <taxon>Bauhiniinae</taxon>
        <taxon>Bauhinia</taxon>
    </lineage>
</organism>
<accession>A0ACB9PAT8</accession>
<sequence>MTEKYGVVPDVTHYGCVVDMLGRLGHLEEAYRLVKSAQVEPEERMKERGYVGGITGLVFVGVDEEAKEEIASVYRELMTRNHFDNSPMKKRLYRFLDRSSKSFWNLLALLFLVLVQHQYAQH</sequence>
<reference evidence="1 2" key="1">
    <citation type="journal article" date="2022" name="DNA Res.">
        <title>Chromosomal-level genome assembly of the orchid tree Bauhinia variegata (Leguminosae; Cercidoideae) supports the allotetraploid origin hypothesis of Bauhinia.</title>
        <authorList>
            <person name="Zhong Y."/>
            <person name="Chen Y."/>
            <person name="Zheng D."/>
            <person name="Pang J."/>
            <person name="Liu Y."/>
            <person name="Luo S."/>
            <person name="Meng S."/>
            <person name="Qian L."/>
            <person name="Wei D."/>
            <person name="Dai S."/>
            <person name="Zhou R."/>
        </authorList>
    </citation>
    <scope>NUCLEOTIDE SEQUENCE [LARGE SCALE GENOMIC DNA]</scope>
    <source>
        <strain evidence="1">BV-YZ2020</strain>
    </source>
</reference>
<name>A0ACB9PAT8_BAUVA</name>
<evidence type="ECO:0000313" key="1">
    <source>
        <dbReference type="EMBL" id="KAI4345441.1"/>
    </source>
</evidence>
<keyword evidence="2" id="KW-1185">Reference proteome</keyword>
<evidence type="ECO:0000313" key="2">
    <source>
        <dbReference type="Proteomes" id="UP000828941"/>
    </source>
</evidence>
<dbReference type="Proteomes" id="UP000828941">
    <property type="component" value="Chromosome 5"/>
</dbReference>
<dbReference type="EMBL" id="CM039430">
    <property type="protein sequence ID" value="KAI4345441.1"/>
    <property type="molecule type" value="Genomic_DNA"/>
</dbReference>
<proteinExistence type="predicted"/>
<gene>
    <name evidence="1" type="ORF">L6164_012566</name>
</gene>
<protein>
    <submittedName>
        <fullName evidence="1">Uncharacterized protein</fullName>
    </submittedName>
</protein>
<comment type="caution">
    <text evidence="1">The sequence shown here is derived from an EMBL/GenBank/DDBJ whole genome shotgun (WGS) entry which is preliminary data.</text>
</comment>